<protein>
    <submittedName>
        <fullName evidence="1">Uncharacterized protein</fullName>
    </submittedName>
</protein>
<dbReference type="EMBL" id="UINC01054288">
    <property type="protein sequence ID" value="SVB71808.1"/>
    <property type="molecule type" value="Genomic_DNA"/>
</dbReference>
<dbReference type="AlphaFoldDB" id="A0A382G989"/>
<proteinExistence type="predicted"/>
<accession>A0A382G989</accession>
<organism evidence="1">
    <name type="scientific">marine metagenome</name>
    <dbReference type="NCBI Taxonomy" id="408172"/>
    <lineage>
        <taxon>unclassified sequences</taxon>
        <taxon>metagenomes</taxon>
        <taxon>ecological metagenomes</taxon>
    </lineage>
</organism>
<reference evidence="1" key="1">
    <citation type="submission" date="2018-05" db="EMBL/GenBank/DDBJ databases">
        <authorList>
            <person name="Lanie J.A."/>
            <person name="Ng W.-L."/>
            <person name="Kazmierczak K.M."/>
            <person name="Andrzejewski T.M."/>
            <person name="Davidsen T.M."/>
            <person name="Wayne K.J."/>
            <person name="Tettelin H."/>
            <person name="Glass J.I."/>
            <person name="Rusch D."/>
            <person name="Podicherti R."/>
            <person name="Tsui H.-C.T."/>
            <person name="Winkler M.E."/>
        </authorList>
    </citation>
    <scope>NUCLEOTIDE SEQUENCE</scope>
</reference>
<sequence>MLRIVDYAKRSGMEWYQVLRNVISNEAPPPVVIPTQGEIAVLKADENQEIEVYPGAEHINLAYEECELNPVSIARIIHAKFPIIFRSYVTVTPGSGEEIANNVFDFDDIPLKPKALYQYQGLEKVMFSFRKEVRISLENIWMPSDTKPTVSIKSSHESLTERKPRKQITPHSIFIADQIQHGKIMLNSWQYFKKLAAESRGSELVDLPGYGPIYLKLDPKDIKSTVLWSLTQFTSPTDGKPVKKSAFDRAWNRVKGQK</sequence>
<evidence type="ECO:0000313" key="1">
    <source>
        <dbReference type="EMBL" id="SVB71808.1"/>
    </source>
</evidence>
<name>A0A382G989_9ZZZZ</name>
<gene>
    <name evidence="1" type="ORF">METZ01_LOCUS224662</name>
</gene>